<reference evidence="1 2" key="1">
    <citation type="submission" date="2021-03" db="EMBL/GenBank/DDBJ databases">
        <authorList>
            <person name="Xin L."/>
        </authorList>
    </citation>
    <scope>NUCLEOTIDE SEQUENCE [LARGE SCALE GENOMIC DNA]</scope>
    <source>
        <strain evidence="1 2">XHU 5031</strain>
    </source>
</reference>
<name>A0ABS3IA90_9MICO</name>
<comment type="caution">
    <text evidence="1">The sequence shown here is derived from an EMBL/GenBank/DDBJ whole genome shotgun (WGS) entry which is preliminary data.</text>
</comment>
<evidence type="ECO:0000313" key="1">
    <source>
        <dbReference type="EMBL" id="MBO0609878.1"/>
    </source>
</evidence>
<dbReference type="EMBL" id="JAFMPK010000045">
    <property type="protein sequence ID" value="MBO0609878.1"/>
    <property type="molecule type" value="Genomic_DNA"/>
</dbReference>
<protein>
    <submittedName>
        <fullName evidence="1">Uncharacterized protein</fullName>
    </submittedName>
</protein>
<organism evidence="1 2">
    <name type="scientific">Myceligenerans salitolerans</name>
    <dbReference type="NCBI Taxonomy" id="1230528"/>
    <lineage>
        <taxon>Bacteria</taxon>
        <taxon>Bacillati</taxon>
        <taxon>Actinomycetota</taxon>
        <taxon>Actinomycetes</taxon>
        <taxon>Micrococcales</taxon>
        <taxon>Promicromonosporaceae</taxon>
        <taxon>Myceligenerans</taxon>
    </lineage>
</organism>
<dbReference type="RefSeq" id="WP_207275826.1">
    <property type="nucleotide sequence ID" value="NZ_JAFMPK010000045.1"/>
</dbReference>
<proteinExistence type="predicted"/>
<accession>A0ABS3IA90</accession>
<keyword evidence="2" id="KW-1185">Reference proteome</keyword>
<sequence length="394" mass="41691">MAAGSGLRVVIATQPKATDGGVDLAADLALTKAALLYADTVELVSPGAAMIAATRALESATTSNALDVLESFDHDTLQRLGGPLSDNWRQIVETVKAVDQAPALKRQLLDASPKLAELFEIVRGFDDSALRLRSVAADMVDASGLRELDEAIRLGVVTVNEVGAGQGDSDAMLAEYVDHIKRTLQDPAVHALFDESSASLARSLVREGHVEPNRLTLMHAKQAAVGGGLVAKLPSFPNSGMHDVLMLREDLGSPLGRYRRAVVALSEKLRSQAFDEESAVEVEDLWRNDVAPTLDDLRDGMERHTFVRHLAKQVGEEPMTVVAGVGSPGAILMGFQAITGVDSILSALAAAVPAAAGATSLAVKAATARGGELEKLRGNDLFYLHEINRRLGAT</sequence>
<gene>
    <name evidence="1" type="ORF">J0911_12660</name>
</gene>
<evidence type="ECO:0000313" key="2">
    <source>
        <dbReference type="Proteomes" id="UP000664617"/>
    </source>
</evidence>
<dbReference type="Proteomes" id="UP000664617">
    <property type="component" value="Unassembled WGS sequence"/>
</dbReference>
<reference evidence="2" key="2">
    <citation type="submission" date="2023-07" db="EMBL/GenBank/DDBJ databases">
        <title>Myceligenerans salitolerans sp. nov., a halotolerant actinomycete isolated from a salt lake in Xinjiang, China.</title>
        <authorList>
            <person name="Guan T."/>
        </authorList>
    </citation>
    <scope>NUCLEOTIDE SEQUENCE [LARGE SCALE GENOMIC DNA]</scope>
    <source>
        <strain evidence="2">XHU 5031</strain>
    </source>
</reference>